<reference evidence="3" key="1">
    <citation type="submission" date="2021-02" db="EMBL/GenBank/DDBJ databases">
        <authorList>
            <person name="Nowell W R."/>
        </authorList>
    </citation>
    <scope>NUCLEOTIDE SEQUENCE</scope>
</reference>
<evidence type="ECO:0000313" key="3">
    <source>
        <dbReference type="EMBL" id="CAF4868277.1"/>
    </source>
</evidence>
<feature type="non-terminal residue" evidence="3">
    <location>
        <position position="15"/>
    </location>
</feature>
<proteinExistence type="predicted"/>
<dbReference type="EMBL" id="CAJOBJ010167022">
    <property type="protein sequence ID" value="CAF4868277.1"/>
    <property type="molecule type" value="Genomic_DNA"/>
</dbReference>
<protein>
    <submittedName>
        <fullName evidence="3">Uncharacterized protein</fullName>
    </submittedName>
</protein>
<evidence type="ECO:0000313" key="4">
    <source>
        <dbReference type="Proteomes" id="UP000681720"/>
    </source>
</evidence>
<dbReference type="Proteomes" id="UP000676336">
    <property type="component" value="Unassembled WGS sequence"/>
</dbReference>
<evidence type="ECO:0000313" key="2">
    <source>
        <dbReference type="EMBL" id="CAF4764432.1"/>
    </source>
</evidence>
<gene>
    <name evidence="2" type="ORF">BYL167_LOCUS46649</name>
    <name evidence="3" type="ORF">GIL414_LOCUS50243</name>
    <name evidence="1" type="ORF">SMN809_LOCUS37664</name>
</gene>
<evidence type="ECO:0000313" key="1">
    <source>
        <dbReference type="EMBL" id="CAF4566296.1"/>
    </source>
</evidence>
<name>A0A8S3BX90_9BILA</name>
<dbReference type="EMBL" id="CAJOBH010132405">
    <property type="protein sequence ID" value="CAF4764432.1"/>
    <property type="molecule type" value="Genomic_DNA"/>
</dbReference>
<dbReference type="Proteomes" id="UP000681967">
    <property type="component" value="Unassembled WGS sequence"/>
</dbReference>
<accession>A0A8S3BX90</accession>
<comment type="caution">
    <text evidence="3">The sequence shown here is derived from an EMBL/GenBank/DDBJ whole genome shotgun (WGS) entry which is preliminary data.</text>
</comment>
<dbReference type="Proteomes" id="UP000681720">
    <property type="component" value="Unassembled WGS sequence"/>
</dbReference>
<dbReference type="EMBL" id="CAJOBI010096231">
    <property type="protein sequence ID" value="CAF4566296.1"/>
    <property type="molecule type" value="Genomic_DNA"/>
</dbReference>
<organism evidence="3 4">
    <name type="scientific">Rotaria magnacalcarata</name>
    <dbReference type="NCBI Taxonomy" id="392030"/>
    <lineage>
        <taxon>Eukaryota</taxon>
        <taxon>Metazoa</taxon>
        <taxon>Spiralia</taxon>
        <taxon>Gnathifera</taxon>
        <taxon>Rotifera</taxon>
        <taxon>Eurotatoria</taxon>
        <taxon>Bdelloidea</taxon>
        <taxon>Philodinida</taxon>
        <taxon>Philodinidae</taxon>
        <taxon>Rotaria</taxon>
    </lineage>
</organism>
<sequence length="15" mass="1802">MPTKLRWNNEHCSAD</sequence>